<feature type="active site" description="Proton donor/acceptor" evidence="9">
    <location>
        <position position="185"/>
    </location>
</feature>
<dbReference type="PROSITE" id="PS51257">
    <property type="entry name" value="PROKAR_LIPOPROTEIN"/>
    <property type="match status" value="1"/>
</dbReference>
<organism evidence="11 12">
    <name type="scientific">Roseibium porphyridii</name>
    <dbReference type="NCBI Taxonomy" id="2866279"/>
    <lineage>
        <taxon>Bacteria</taxon>
        <taxon>Pseudomonadati</taxon>
        <taxon>Pseudomonadota</taxon>
        <taxon>Alphaproteobacteria</taxon>
        <taxon>Hyphomicrobiales</taxon>
        <taxon>Stappiaceae</taxon>
        <taxon>Roseibium</taxon>
    </lineage>
</organism>
<keyword evidence="6 9" id="KW-0133">Cell shape</keyword>
<gene>
    <name evidence="11" type="ORF">K1718_12890</name>
</gene>
<dbReference type="Proteomes" id="UP001209803">
    <property type="component" value="Chromosome"/>
</dbReference>
<evidence type="ECO:0000256" key="2">
    <source>
        <dbReference type="ARBA" id="ARBA00005992"/>
    </source>
</evidence>
<keyword evidence="8 9" id="KW-0961">Cell wall biogenesis/degradation</keyword>
<dbReference type="InterPro" id="IPR050979">
    <property type="entry name" value="LD-transpeptidase"/>
</dbReference>
<dbReference type="Pfam" id="PF03734">
    <property type="entry name" value="YkuD"/>
    <property type="match status" value="1"/>
</dbReference>
<evidence type="ECO:0000313" key="11">
    <source>
        <dbReference type="EMBL" id="WFE92216.1"/>
    </source>
</evidence>
<dbReference type="SUPFAM" id="SSF141523">
    <property type="entry name" value="L,D-transpeptidase catalytic domain-like"/>
    <property type="match status" value="1"/>
</dbReference>
<keyword evidence="3" id="KW-0328">Glycosyltransferase</keyword>
<keyword evidence="4" id="KW-0808">Transferase</keyword>
<evidence type="ECO:0000256" key="7">
    <source>
        <dbReference type="ARBA" id="ARBA00022984"/>
    </source>
</evidence>
<dbReference type="PROSITE" id="PS52029">
    <property type="entry name" value="LD_TPASE"/>
    <property type="match status" value="1"/>
</dbReference>
<proteinExistence type="inferred from homology"/>
<comment type="pathway">
    <text evidence="1 9">Cell wall biogenesis; peptidoglycan biosynthesis.</text>
</comment>
<evidence type="ECO:0000256" key="8">
    <source>
        <dbReference type="ARBA" id="ARBA00023316"/>
    </source>
</evidence>
<feature type="domain" description="L,D-TPase catalytic" evidence="10">
    <location>
        <begin position="89"/>
        <end position="225"/>
    </location>
</feature>
<sequence>MLNRRLFLASATAALVAGCSSGSRTGRLPLQSSPSDTLPQTGRRIPPEYLQMYRAMPQERFPIPAVDLSKIDPAYYRRLVDYSSPEPAGTIVVDTPNRFLYLTMENGKAMRYGVGIGRAGFSWGGRARIQYKREWPTWTPPAEMIAREPELEEFRNGMQPGLENPLGARALYIFEGNKDTLYRLHGTSETWSIGKAVSSGCVRLLQQDVIDLYNRVPDGTPIVVRQA</sequence>
<evidence type="ECO:0000259" key="10">
    <source>
        <dbReference type="PROSITE" id="PS52029"/>
    </source>
</evidence>
<evidence type="ECO:0000256" key="9">
    <source>
        <dbReference type="PROSITE-ProRule" id="PRU01373"/>
    </source>
</evidence>
<evidence type="ECO:0000256" key="1">
    <source>
        <dbReference type="ARBA" id="ARBA00004752"/>
    </source>
</evidence>
<dbReference type="PANTHER" id="PTHR30582">
    <property type="entry name" value="L,D-TRANSPEPTIDASE"/>
    <property type="match status" value="1"/>
</dbReference>
<evidence type="ECO:0000313" key="12">
    <source>
        <dbReference type="Proteomes" id="UP001209803"/>
    </source>
</evidence>
<dbReference type="InterPro" id="IPR005490">
    <property type="entry name" value="LD_TPept_cat_dom"/>
</dbReference>
<dbReference type="InterPro" id="IPR038063">
    <property type="entry name" value="Transpep_catalytic_dom"/>
</dbReference>
<dbReference type="CDD" id="cd16913">
    <property type="entry name" value="YkuD_like"/>
    <property type="match status" value="1"/>
</dbReference>
<keyword evidence="7 9" id="KW-0573">Peptidoglycan synthesis</keyword>
<keyword evidence="12" id="KW-1185">Reference proteome</keyword>
<evidence type="ECO:0000256" key="4">
    <source>
        <dbReference type="ARBA" id="ARBA00022679"/>
    </source>
</evidence>
<name>A0ABY8F9T9_9HYPH</name>
<protein>
    <submittedName>
        <fullName evidence="11">L,D-transpeptidase</fullName>
    </submittedName>
</protein>
<dbReference type="Gene3D" id="2.40.440.10">
    <property type="entry name" value="L,D-transpeptidase catalytic domain-like"/>
    <property type="match status" value="1"/>
</dbReference>
<feature type="active site" description="Nucleophile" evidence="9">
    <location>
        <position position="201"/>
    </location>
</feature>
<evidence type="ECO:0000256" key="6">
    <source>
        <dbReference type="ARBA" id="ARBA00022960"/>
    </source>
</evidence>
<dbReference type="PANTHER" id="PTHR30582:SF24">
    <property type="entry name" value="L,D-TRANSPEPTIDASE ERFK_SRFK-RELATED"/>
    <property type="match status" value="1"/>
</dbReference>
<dbReference type="EMBL" id="CP120863">
    <property type="protein sequence ID" value="WFE92216.1"/>
    <property type="molecule type" value="Genomic_DNA"/>
</dbReference>
<evidence type="ECO:0000256" key="3">
    <source>
        <dbReference type="ARBA" id="ARBA00022676"/>
    </source>
</evidence>
<comment type="similarity">
    <text evidence="2">Belongs to the YkuD family.</text>
</comment>
<dbReference type="RefSeq" id="WP_265682371.1">
    <property type="nucleotide sequence ID" value="NZ_CP120863.1"/>
</dbReference>
<accession>A0ABY8F9T9</accession>
<reference evidence="11 12" key="1">
    <citation type="submission" date="2023-03" db="EMBL/GenBank/DDBJ databases">
        <title>Roseibium porphyridii sp. nov. and Roseibium rhodosorbium sp. nov. isolated from marine algae, Porphyridium cruentum and Rhodosorus marinus, respectively.</title>
        <authorList>
            <person name="Lee M.W."/>
            <person name="Choi B.J."/>
            <person name="Lee J.K."/>
            <person name="Choi D.G."/>
            <person name="Baek J.H."/>
            <person name="Bayburt H."/>
            <person name="Kim J.M."/>
            <person name="Han D.M."/>
            <person name="Kim K.H."/>
            <person name="Jeon C.O."/>
        </authorList>
    </citation>
    <scope>NUCLEOTIDE SEQUENCE [LARGE SCALE GENOMIC DNA]</scope>
    <source>
        <strain evidence="11 12">KMA01</strain>
    </source>
</reference>
<keyword evidence="5" id="KW-0378">Hydrolase</keyword>
<evidence type="ECO:0000256" key="5">
    <source>
        <dbReference type="ARBA" id="ARBA00022801"/>
    </source>
</evidence>